<dbReference type="VEuPathDB" id="FungiDB:FMAN_05300"/>
<comment type="similarity">
    <text evidence="1">Belongs to the ATP-dependent AMP-binding enzyme family.</text>
</comment>
<evidence type="ECO:0000313" key="5">
    <source>
        <dbReference type="EMBL" id="CVK87883.1"/>
    </source>
</evidence>
<dbReference type="InterPro" id="IPR042099">
    <property type="entry name" value="ANL_N_sf"/>
</dbReference>
<protein>
    <submittedName>
        <fullName evidence="5">Uncharacterized protein</fullName>
    </submittedName>
</protein>
<dbReference type="PROSITE" id="PS00455">
    <property type="entry name" value="AMP_BINDING"/>
    <property type="match status" value="1"/>
</dbReference>
<dbReference type="InterPro" id="IPR025110">
    <property type="entry name" value="AMP-bd_C"/>
</dbReference>
<dbReference type="PROSITE" id="PS00166">
    <property type="entry name" value="ENOYL_COA_HYDRATASE"/>
    <property type="match status" value="1"/>
</dbReference>
<evidence type="ECO:0000256" key="2">
    <source>
        <dbReference type="ARBA" id="ARBA00022598"/>
    </source>
</evidence>
<dbReference type="PANTHER" id="PTHR43201">
    <property type="entry name" value="ACYL-COA SYNTHETASE"/>
    <property type="match status" value="1"/>
</dbReference>
<dbReference type="SUPFAM" id="SSF56801">
    <property type="entry name" value="Acetyl-CoA synthetase-like"/>
    <property type="match status" value="1"/>
</dbReference>
<proteinExistence type="inferred from homology"/>
<sequence>MKQGNKPSKPLTIIYHFKSSFIPSSHSLTEDYSLAYSMDNHESDSVVLIEHPIPSVVRIILNRPKSLNALNAPLLSSFVEALRTNASARIIILEGRGDRSFCAGEDLKQSLAPGTGSAEELKQAFDQLQDITRLTSSSKSIVISAVQGFAIGGGAEIALAADFVVGGPKAKFRFPEVSLGHAVTGGITLRLPHLVGLLKAKEFLLTGRWVSADEALKLGLLTEISPDPKGRALELAAQLSELPSVSLSSSKTSLERTLFDNMESCLQDEVNVASHCFAQKDAALGYANFAARKVATAPPGHDTSSVKTGMIRDLNTALADSVARFPKRPFFRFAGQDVTFQQFDTAVGALAGGLKRIGITSGDRVLVMMKNSVEMAYSWMAVNRLGAIWVPINPEFKSVTLKGVIRSAQPKMAIVDEALLPEFQQAGVVDDGSIYVNNADGSGTQSLSNLMKSAPSVTEPVSVTPATTSAFLYTSGTTGKSKPCVLSHEYFLLQAKALIGSCELRDTDVLYCPFPLFHLDATALTIIPALLLGAVAALSVRFSASKFWDEIRATEATIYNYMGATLAITYKQPPNERDRDHKVRLAWGVPLPNFAQEYEKRFGHPLITLYGSVEPGIPVFQQLGVPSPQGSCGRARKVYQLHIVNDNGDEAPVNNPGHLLIRSSHPNAMLKEYFGDPTYTAAAFKNLWLHTGDLAKVDEHGNVYFLGRCKDVIRRRGENVNASEVEDEFSCHPDVVIAAAYGVPSQLGPGTEDDLKLAVQLLPGSAVTEEELWQWSVTRVARFQVPSVIEIVQNIERTPTGKVEKGAMPLVGGKRFDIRLSR</sequence>
<dbReference type="InterPro" id="IPR001753">
    <property type="entry name" value="Enoyl-CoA_hydra/iso"/>
</dbReference>
<dbReference type="Gene3D" id="3.40.50.12780">
    <property type="entry name" value="N-terminal domain of ligase-like"/>
    <property type="match status" value="1"/>
</dbReference>
<dbReference type="GO" id="GO:0006631">
    <property type="term" value="P:fatty acid metabolic process"/>
    <property type="evidence" value="ECO:0007669"/>
    <property type="project" value="TreeGrafter"/>
</dbReference>
<dbReference type="EMBL" id="FCQH01000002">
    <property type="protein sequence ID" value="CVK87883.1"/>
    <property type="molecule type" value="Genomic_DNA"/>
</dbReference>
<dbReference type="InterPro" id="IPR029045">
    <property type="entry name" value="ClpP/crotonase-like_dom_sf"/>
</dbReference>
<dbReference type="Proteomes" id="UP000184255">
    <property type="component" value="Unassembled WGS sequence"/>
</dbReference>
<name>A0A1L7SVF0_FUSMA</name>
<dbReference type="Pfam" id="PF13193">
    <property type="entry name" value="AMP-binding_C"/>
    <property type="match status" value="1"/>
</dbReference>
<dbReference type="InterPro" id="IPR018376">
    <property type="entry name" value="Enoyl-CoA_hyd/isom_CS"/>
</dbReference>
<dbReference type="Pfam" id="PF00378">
    <property type="entry name" value="ECH_1"/>
    <property type="match status" value="1"/>
</dbReference>
<evidence type="ECO:0000259" key="4">
    <source>
        <dbReference type="Pfam" id="PF13193"/>
    </source>
</evidence>
<dbReference type="InterPro" id="IPR020845">
    <property type="entry name" value="AMP-binding_CS"/>
</dbReference>
<dbReference type="GO" id="GO:0031956">
    <property type="term" value="F:medium-chain fatty acid-CoA ligase activity"/>
    <property type="evidence" value="ECO:0007669"/>
    <property type="project" value="TreeGrafter"/>
</dbReference>
<dbReference type="Pfam" id="PF00501">
    <property type="entry name" value="AMP-binding"/>
    <property type="match status" value="1"/>
</dbReference>
<gene>
    <name evidence="5" type="ORF">FMAN_05300</name>
</gene>
<dbReference type="AlphaFoldDB" id="A0A1L7SVF0"/>
<evidence type="ECO:0000313" key="6">
    <source>
        <dbReference type="Proteomes" id="UP000184255"/>
    </source>
</evidence>
<comment type="caution">
    <text evidence="5">The sequence shown here is derived from an EMBL/GenBank/DDBJ whole genome shotgun (WGS) entry which is preliminary data.</text>
</comment>
<dbReference type="RefSeq" id="XP_041678959.1">
    <property type="nucleotide sequence ID" value="XM_041828058.1"/>
</dbReference>
<dbReference type="InterPro" id="IPR045851">
    <property type="entry name" value="AMP-bd_C_sf"/>
</dbReference>
<accession>A0A1L7SVF0</accession>
<dbReference type="GeneID" id="65084567"/>
<dbReference type="PANTHER" id="PTHR43201:SF5">
    <property type="entry name" value="MEDIUM-CHAIN ACYL-COA LIGASE ACSF2, MITOCHONDRIAL"/>
    <property type="match status" value="1"/>
</dbReference>
<dbReference type="InterPro" id="IPR000873">
    <property type="entry name" value="AMP-dep_synth/lig_dom"/>
</dbReference>
<dbReference type="Gene3D" id="3.90.226.10">
    <property type="entry name" value="2-enoyl-CoA Hydratase, Chain A, domain 1"/>
    <property type="match status" value="1"/>
</dbReference>
<feature type="domain" description="AMP-binding enzyme C-terminal" evidence="4">
    <location>
        <begin position="724"/>
        <end position="802"/>
    </location>
</feature>
<evidence type="ECO:0000259" key="3">
    <source>
        <dbReference type="Pfam" id="PF00501"/>
    </source>
</evidence>
<dbReference type="SUPFAM" id="SSF52096">
    <property type="entry name" value="ClpP/crotonase"/>
    <property type="match status" value="1"/>
</dbReference>
<keyword evidence="2" id="KW-0436">Ligase</keyword>
<evidence type="ECO:0000256" key="1">
    <source>
        <dbReference type="ARBA" id="ARBA00006432"/>
    </source>
</evidence>
<feature type="domain" description="AMP-dependent synthetase/ligase" evidence="3">
    <location>
        <begin position="319"/>
        <end position="670"/>
    </location>
</feature>
<organism evidence="5 6">
    <name type="scientific">Fusarium mangiferae</name>
    <name type="common">Mango malformation disease fungus</name>
    <dbReference type="NCBI Taxonomy" id="192010"/>
    <lineage>
        <taxon>Eukaryota</taxon>
        <taxon>Fungi</taxon>
        <taxon>Dikarya</taxon>
        <taxon>Ascomycota</taxon>
        <taxon>Pezizomycotina</taxon>
        <taxon>Sordariomycetes</taxon>
        <taxon>Hypocreomycetidae</taxon>
        <taxon>Hypocreales</taxon>
        <taxon>Nectriaceae</taxon>
        <taxon>Fusarium</taxon>
        <taxon>Fusarium fujikuroi species complex</taxon>
    </lineage>
</organism>
<dbReference type="CDD" id="cd06558">
    <property type="entry name" value="crotonase-like"/>
    <property type="match status" value="1"/>
</dbReference>
<dbReference type="Gene3D" id="3.30.300.30">
    <property type="match status" value="1"/>
</dbReference>
<keyword evidence="6" id="KW-1185">Reference proteome</keyword>
<reference evidence="6" key="1">
    <citation type="journal article" date="2016" name="Genome Biol. Evol.">
        <title>Comparative 'omics' of the Fusarium fujikuroi species complex highlights differences in genetic potential and metabolite synthesis.</title>
        <authorList>
            <person name="Niehaus E.-M."/>
            <person name="Muensterkoetter M."/>
            <person name="Proctor R.H."/>
            <person name="Brown D.W."/>
            <person name="Sharon A."/>
            <person name="Idan Y."/>
            <person name="Oren-Young L."/>
            <person name="Sieber C.M."/>
            <person name="Novak O."/>
            <person name="Pencik A."/>
            <person name="Tarkowska D."/>
            <person name="Hromadova K."/>
            <person name="Freeman S."/>
            <person name="Maymon M."/>
            <person name="Elazar M."/>
            <person name="Youssef S.A."/>
            <person name="El-Shabrawy E.S.M."/>
            <person name="Shalaby A.B.A."/>
            <person name="Houterman P."/>
            <person name="Brock N.L."/>
            <person name="Burkhardt I."/>
            <person name="Tsavkelova E.A."/>
            <person name="Dickschat J.S."/>
            <person name="Galuszka P."/>
            <person name="Gueldener U."/>
            <person name="Tudzynski B."/>
        </authorList>
    </citation>
    <scope>NUCLEOTIDE SEQUENCE [LARGE SCALE GENOMIC DNA]</scope>
    <source>
        <strain evidence="6">MRC7560</strain>
    </source>
</reference>